<gene>
    <name evidence="1" type="ORF">ETSY1_13960</name>
</gene>
<sequence length="155" mass="17196">MYTRVIALILMALAWYVWTQYPVVNASPSHFTVGINGAAMSDINRRPHFTNYLDPVVRTQPDTPICPVCLLSADAVLTIHLASDLPGALSHPTLHIFTTRELKVSYPLDINESELVAEAKFDITDLDIDMKTVLTAEIAFVVDDEYVSIDPVLLP</sequence>
<comment type="caution">
    <text evidence="1">The sequence shown here is derived from an EMBL/GenBank/DDBJ whole genome shotgun (WGS) entry which is preliminary data.</text>
</comment>
<proteinExistence type="predicted"/>
<organism evidence="1 2">
    <name type="scientific">Entotheonella factor</name>
    <dbReference type="NCBI Taxonomy" id="1429438"/>
    <lineage>
        <taxon>Bacteria</taxon>
        <taxon>Pseudomonadati</taxon>
        <taxon>Nitrospinota/Tectimicrobiota group</taxon>
        <taxon>Candidatus Tectimicrobiota</taxon>
        <taxon>Candidatus Entotheonellia</taxon>
        <taxon>Candidatus Entotheonellales</taxon>
        <taxon>Candidatus Entotheonellaceae</taxon>
        <taxon>Candidatus Entotheonella</taxon>
    </lineage>
</organism>
<keyword evidence="2" id="KW-1185">Reference proteome</keyword>
<name>W4LNR4_ENTF1</name>
<dbReference type="AlphaFoldDB" id="W4LNR4"/>
<evidence type="ECO:0000313" key="2">
    <source>
        <dbReference type="Proteomes" id="UP000019141"/>
    </source>
</evidence>
<dbReference type="EMBL" id="AZHW01000409">
    <property type="protein sequence ID" value="ETW99723.1"/>
    <property type="molecule type" value="Genomic_DNA"/>
</dbReference>
<accession>W4LNR4</accession>
<protein>
    <submittedName>
        <fullName evidence="1">Uncharacterized protein</fullName>
    </submittedName>
</protein>
<evidence type="ECO:0000313" key="1">
    <source>
        <dbReference type="EMBL" id="ETW99723.1"/>
    </source>
</evidence>
<dbReference type="HOGENOM" id="CLU_1692269_0_0_7"/>
<reference evidence="1 2" key="1">
    <citation type="journal article" date="2014" name="Nature">
        <title>An environmental bacterial taxon with a large and distinct metabolic repertoire.</title>
        <authorList>
            <person name="Wilson M.C."/>
            <person name="Mori T."/>
            <person name="Ruckert C."/>
            <person name="Uria A.R."/>
            <person name="Helf M.J."/>
            <person name="Takada K."/>
            <person name="Gernert C."/>
            <person name="Steffens U.A."/>
            <person name="Heycke N."/>
            <person name="Schmitt S."/>
            <person name="Rinke C."/>
            <person name="Helfrich E.J."/>
            <person name="Brachmann A.O."/>
            <person name="Gurgui C."/>
            <person name="Wakimoto T."/>
            <person name="Kracht M."/>
            <person name="Crusemann M."/>
            <person name="Hentschel U."/>
            <person name="Abe I."/>
            <person name="Matsunaga S."/>
            <person name="Kalinowski J."/>
            <person name="Takeyama H."/>
            <person name="Piel J."/>
        </authorList>
    </citation>
    <scope>NUCLEOTIDE SEQUENCE [LARGE SCALE GENOMIC DNA]</scope>
    <source>
        <strain evidence="2">TSY1</strain>
    </source>
</reference>
<dbReference type="Proteomes" id="UP000019141">
    <property type="component" value="Unassembled WGS sequence"/>
</dbReference>